<evidence type="ECO:0000256" key="1">
    <source>
        <dbReference type="SAM" id="MobiDB-lite"/>
    </source>
</evidence>
<gene>
    <name evidence="2" type="ORF">K466DRAFT_167593</name>
</gene>
<name>A0A5C3P8P7_9APHY</name>
<dbReference type="AlphaFoldDB" id="A0A5C3P8P7"/>
<evidence type="ECO:0000313" key="3">
    <source>
        <dbReference type="Proteomes" id="UP000308197"/>
    </source>
</evidence>
<feature type="region of interest" description="Disordered" evidence="1">
    <location>
        <begin position="125"/>
        <end position="161"/>
    </location>
</feature>
<proteinExistence type="predicted"/>
<dbReference type="InParanoid" id="A0A5C3P8P7"/>
<reference evidence="2 3" key="1">
    <citation type="journal article" date="2019" name="Nat. Ecol. Evol.">
        <title>Megaphylogeny resolves global patterns of mushroom evolution.</title>
        <authorList>
            <person name="Varga T."/>
            <person name="Krizsan K."/>
            <person name="Foldi C."/>
            <person name="Dima B."/>
            <person name="Sanchez-Garcia M."/>
            <person name="Sanchez-Ramirez S."/>
            <person name="Szollosi G.J."/>
            <person name="Szarkandi J.G."/>
            <person name="Papp V."/>
            <person name="Albert L."/>
            <person name="Andreopoulos W."/>
            <person name="Angelini C."/>
            <person name="Antonin V."/>
            <person name="Barry K.W."/>
            <person name="Bougher N.L."/>
            <person name="Buchanan P."/>
            <person name="Buyck B."/>
            <person name="Bense V."/>
            <person name="Catcheside P."/>
            <person name="Chovatia M."/>
            <person name="Cooper J."/>
            <person name="Damon W."/>
            <person name="Desjardin D."/>
            <person name="Finy P."/>
            <person name="Geml J."/>
            <person name="Haridas S."/>
            <person name="Hughes K."/>
            <person name="Justo A."/>
            <person name="Karasinski D."/>
            <person name="Kautmanova I."/>
            <person name="Kiss B."/>
            <person name="Kocsube S."/>
            <person name="Kotiranta H."/>
            <person name="LaButti K.M."/>
            <person name="Lechner B.E."/>
            <person name="Liimatainen K."/>
            <person name="Lipzen A."/>
            <person name="Lukacs Z."/>
            <person name="Mihaltcheva S."/>
            <person name="Morgado L.N."/>
            <person name="Niskanen T."/>
            <person name="Noordeloos M.E."/>
            <person name="Ohm R.A."/>
            <person name="Ortiz-Santana B."/>
            <person name="Ovrebo C."/>
            <person name="Racz N."/>
            <person name="Riley R."/>
            <person name="Savchenko A."/>
            <person name="Shiryaev A."/>
            <person name="Soop K."/>
            <person name="Spirin V."/>
            <person name="Szebenyi C."/>
            <person name="Tomsovsky M."/>
            <person name="Tulloss R.E."/>
            <person name="Uehling J."/>
            <person name="Grigoriev I.V."/>
            <person name="Vagvolgyi C."/>
            <person name="Papp T."/>
            <person name="Martin F.M."/>
            <person name="Miettinen O."/>
            <person name="Hibbett D.S."/>
            <person name="Nagy L.G."/>
        </authorList>
    </citation>
    <scope>NUCLEOTIDE SEQUENCE [LARGE SCALE GENOMIC DNA]</scope>
    <source>
        <strain evidence="2 3">HHB13444</strain>
    </source>
</reference>
<keyword evidence="3" id="KW-1185">Reference proteome</keyword>
<dbReference type="EMBL" id="ML211220">
    <property type="protein sequence ID" value="TFK86024.1"/>
    <property type="molecule type" value="Genomic_DNA"/>
</dbReference>
<organism evidence="2 3">
    <name type="scientific">Polyporus arcularius HHB13444</name>
    <dbReference type="NCBI Taxonomy" id="1314778"/>
    <lineage>
        <taxon>Eukaryota</taxon>
        <taxon>Fungi</taxon>
        <taxon>Dikarya</taxon>
        <taxon>Basidiomycota</taxon>
        <taxon>Agaricomycotina</taxon>
        <taxon>Agaricomycetes</taxon>
        <taxon>Polyporales</taxon>
        <taxon>Polyporaceae</taxon>
        <taxon>Polyporus</taxon>
    </lineage>
</organism>
<evidence type="ECO:0000313" key="2">
    <source>
        <dbReference type="EMBL" id="TFK86024.1"/>
    </source>
</evidence>
<dbReference type="Proteomes" id="UP000308197">
    <property type="component" value="Unassembled WGS sequence"/>
</dbReference>
<feature type="compositionally biased region" description="Polar residues" evidence="1">
    <location>
        <begin position="143"/>
        <end position="154"/>
    </location>
</feature>
<sequence length="161" mass="18472">MQQVDEYVRHLPVHTHPRSSLGEKAWRSKVRRVRQANAARDPLLVRVRRVWLFIPRHRHEIMAPVSLTVRLVLGSPSGGDVLIARLSQRLRYCILSSRPMRRRRERTHAQTPPVTASPAERMAAVFASRTSTQGPGRGWASPSRYQLSNNNERSNFAARPR</sequence>
<accession>A0A5C3P8P7</accession>
<protein>
    <submittedName>
        <fullName evidence="2">Uncharacterized protein</fullName>
    </submittedName>
</protein>